<dbReference type="AlphaFoldDB" id="A0AAU7GCZ3"/>
<dbReference type="GO" id="GO:0008654">
    <property type="term" value="P:phospholipid biosynthetic process"/>
    <property type="evidence" value="ECO:0007669"/>
    <property type="project" value="InterPro"/>
</dbReference>
<dbReference type="RefSeq" id="WP_348788992.1">
    <property type="nucleotide sequence ID" value="NZ_CP157390.1"/>
</dbReference>
<dbReference type="Pfam" id="PF01066">
    <property type="entry name" value="CDP-OH_P_transf"/>
    <property type="match status" value="1"/>
</dbReference>
<organism evidence="4">
    <name type="scientific">Leifsonia sp. NPDC080035</name>
    <dbReference type="NCBI Taxonomy" id="3143936"/>
    <lineage>
        <taxon>Bacteria</taxon>
        <taxon>Bacillati</taxon>
        <taxon>Actinomycetota</taxon>
        <taxon>Actinomycetes</taxon>
        <taxon>Micrococcales</taxon>
        <taxon>Microbacteriaceae</taxon>
        <taxon>Leifsonia</taxon>
    </lineage>
</organism>
<keyword evidence="3" id="KW-1133">Transmembrane helix</keyword>
<dbReference type="Gene3D" id="1.20.120.1760">
    <property type="match status" value="1"/>
</dbReference>
<feature type="transmembrane region" description="Helical" evidence="3">
    <location>
        <begin position="50"/>
        <end position="79"/>
    </location>
</feature>
<dbReference type="GO" id="GO:0016020">
    <property type="term" value="C:membrane"/>
    <property type="evidence" value="ECO:0007669"/>
    <property type="project" value="InterPro"/>
</dbReference>
<feature type="transmembrane region" description="Helical" evidence="3">
    <location>
        <begin position="152"/>
        <end position="174"/>
    </location>
</feature>
<evidence type="ECO:0000256" key="3">
    <source>
        <dbReference type="SAM" id="Phobius"/>
    </source>
</evidence>
<keyword evidence="3" id="KW-0472">Membrane</keyword>
<feature type="transmembrane region" description="Helical" evidence="3">
    <location>
        <begin position="195"/>
        <end position="218"/>
    </location>
</feature>
<dbReference type="InterPro" id="IPR043130">
    <property type="entry name" value="CDP-OH_PTrfase_TM_dom"/>
</dbReference>
<protein>
    <submittedName>
        <fullName evidence="4">CDP-alcohol phosphatidyltransferase family protein</fullName>
    </submittedName>
</protein>
<dbReference type="InterPro" id="IPR048254">
    <property type="entry name" value="CDP_ALCOHOL_P_TRANSF_CS"/>
</dbReference>
<comment type="similarity">
    <text evidence="2">Belongs to the CDP-alcohol phosphatidyltransferase class-I family.</text>
</comment>
<evidence type="ECO:0000256" key="1">
    <source>
        <dbReference type="ARBA" id="ARBA00022679"/>
    </source>
</evidence>
<dbReference type="EMBL" id="CP157390">
    <property type="protein sequence ID" value="XBM49072.1"/>
    <property type="molecule type" value="Genomic_DNA"/>
</dbReference>
<evidence type="ECO:0000256" key="2">
    <source>
        <dbReference type="RuleBase" id="RU003750"/>
    </source>
</evidence>
<name>A0AAU7GCZ3_9MICO</name>
<dbReference type="InterPro" id="IPR000462">
    <property type="entry name" value="CDP-OH_P_trans"/>
</dbReference>
<gene>
    <name evidence="4" type="ORF">AAME72_04250</name>
</gene>
<sequence>MSETVHPATLGGPERKSVSAALESLRKAQKPSAGAPAYSRFVNRPLGRMIAAVAFVIGLTPNQVTAISAAFTLAGIAVIAAAPPMIVTGIAAALLLVVGYAFDAADGQLARLRGGGSLAGEWLDHVVDAFKASLLHAAVLVSWFRFGPVDGGMLLVPLGFMVVSAVFFFCMILTDQLRRLHRGSSAMILQRSGPTSALYALAVVPADYGLLCVVFLLFGLPVVFAVLYTALFAANVLVLLVCLVRWFRAVRALD</sequence>
<accession>A0AAU7GCZ3</accession>
<feature type="transmembrane region" description="Helical" evidence="3">
    <location>
        <begin position="224"/>
        <end position="247"/>
    </location>
</feature>
<keyword evidence="3" id="KW-0812">Transmembrane</keyword>
<dbReference type="PROSITE" id="PS00379">
    <property type="entry name" value="CDP_ALCOHOL_P_TRANSF"/>
    <property type="match status" value="1"/>
</dbReference>
<reference evidence="4" key="1">
    <citation type="submission" date="2024-05" db="EMBL/GenBank/DDBJ databases">
        <title>The Natural Products Discovery Center: Release of the First 8490 Sequenced Strains for Exploring Actinobacteria Biosynthetic Diversity.</title>
        <authorList>
            <person name="Kalkreuter E."/>
            <person name="Kautsar S.A."/>
            <person name="Yang D."/>
            <person name="Bader C.D."/>
            <person name="Teijaro C.N."/>
            <person name="Fluegel L."/>
            <person name="Davis C.M."/>
            <person name="Simpson J.R."/>
            <person name="Lauterbach L."/>
            <person name="Steele A.D."/>
            <person name="Gui C."/>
            <person name="Meng S."/>
            <person name="Li G."/>
            <person name="Viehrig K."/>
            <person name="Ye F."/>
            <person name="Su P."/>
            <person name="Kiefer A.F."/>
            <person name="Nichols A."/>
            <person name="Cepeda A.J."/>
            <person name="Yan W."/>
            <person name="Fan B."/>
            <person name="Jiang Y."/>
            <person name="Adhikari A."/>
            <person name="Zheng C.-J."/>
            <person name="Schuster L."/>
            <person name="Cowan T.M."/>
            <person name="Smanski M.J."/>
            <person name="Chevrette M.G."/>
            <person name="de Carvalho L.P.S."/>
            <person name="Shen B."/>
        </authorList>
    </citation>
    <scope>NUCLEOTIDE SEQUENCE</scope>
    <source>
        <strain evidence="4">NPDC080035</strain>
    </source>
</reference>
<dbReference type="GO" id="GO:0016780">
    <property type="term" value="F:phosphotransferase activity, for other substituted phosphate groups"/>
    <property type="evidence" value="ECO:0007669"/>
    <property type="project" value="InterPro"/>
</dbReference>
<feature type="transmembrane region" description="Helical" evidence="3">
    <location>
        <begin position="85"/>
        <end position="105"/>
    </location>
</feature>
<keyword evidence="1 2" id="KW-0808">Transferase</keyword>
<evidence type="ECO:0000313" key="4">
    <source>
        <dbReference type="EMBL" id="XBM49072.1"/>
    </source>
</evidence>
<proteinExistence type="inferred from homology"/>